<evidence type="ECO:0000313" key="8">
    <source>
        <dbReference type="EMBL" id="MBB6646867.1"/>
    </source>
</evidence>
<dbReference type="AlphaFoldDB" id="A0A7J9SLI5"/>
<accession>A0A7J9SLI5</accession>
<evidence type="ECO:0000313" key="9">
    <source>
        <dbReference type="Proteomes" id="UP000546257"/>
    </source>
</evidence>
<gene>
    <name evidence="8" type="ORF">H5V44_11325</name>
</gene>
<keyword evidence="4" id="KW-0677">Repeat</keyword>
<keyword evidence="3" id="KW-0808">Transferase</keyword>
<evidence type="ECO:0000256" key="4">
    <source>
        <dbReference type="ARBA" id="ARBA00022737"/>
    </source>
</evidence>
<comment type="caution">
    <text evidence="8">The sequence shown here is derived from an EMBL/GenBank/DDBJ whole genome shotgun (WGS) entry which is preliminary data.</text>
</comment>
<dbReference type="InterPro" id="IPR030665">
    <property type="entry name" value="KaiC"/>
</dbReference>
<dbReference type="Proteomes" id="UP000546257">
    <property type="component" value="Unassembled WGS sequence"/>
</dbReference>
<evidence type="ECO:0000256" key="5">
    <source>
        <dbReference type="ARBA" id="ARBA00022777"/>
    </source>
</evidence>
<evidence type="ECO:0000256" key="1">
    <source>
        <dbReference type="ARBA" id="ARBA00012513"/>
    </source>
</evidence>
<dbReference type="PANTHER" id="PTHR42926:SF1">
    <property type="entry name" value="CIRCADIAN CLOCK OSCILLATOR PROTEIN KAIC 1"/>
    <property type="match status" value="1"/>
</dbReference>
<dbReference type="EC" id="2.7.11.1" evidence="1"/>
<dbReference type="GO" id="GO:0016787">
    <property type="term" value="F:hydrolase activity"/>
    <property type="evidence" value="ECO:0007669"/>
    <property type="project" value="UniProtKB-KW"/>
</dbReference>
<dbReference type="Pfam" id="PF06745">
    <property type="entry name" value="ATPase"/>
    <property type="match status" value="2"/>
</dbReference>
<dbReference type="PRINTS" id="PR01874">
    <property type="entry name" value="DNAREPAIRADA"/>
</dbReference>
<proteinExistence type="predicted"/>
<evidence type="ECO:0000256" key="6">
    <source>
        <dbReference type="ARBA" id="ARBA00022801"/>
    </source>
</evidence>
<keyword evidence="5" id="KW-0418">Kinase</keyword>
<organism evidence="8 9">
    <name type="scientific">Halobellus ruber</name>
    <dbReference type="NCBI Taxonomy" id="2761102"/>
    <lineage>
        <taxon>Archaea</taxon>
        <taxon>Methanobacteriati</taxon>
        <taxon>Methanobacteriota</taxon>
        <taxon>Stenosarchaea group</taxon>
        <taxon>Halobacteria</taxon>
        <taxon>Halobacteriales</taxon>
        <taxon>Haloferacaceae</taxon>
        <taxon>Halobellus</taxon>
    </lineage>
</organism>
<feature type="domain" description="KaiC" evidence="7">
    <location>
        <begin position="247"/>
        <end position="481"/>
    </location>
</feature>
<evidence type="ECO:0000256" key="2">
    <source>
        <dbReference type="ARBA" id="ARBA00022553"/>
    </source>
</evidence>
<dbReference type="Gene3D" id="3.40.50.300">
    <property type="entry name" value="P-loop containing nucleotide triphosphate hydrolases"/>
    <property type="match status" value="2"/>
</dbReference>
<dbReference type="PIRSF" id="PIRSF039117">
    <property type="entry name" value="KaiC"/>
    <property type="match status" value="1"/>
</dbReference>
<dbReference type="GO" id="GO:0005524">
    <property type="term" value="F:ATP binding"/>
    <property type="evidence" value="ECO:0007669"/>
    <property type="project" value="InterPro"/>
</dbReference>
<reference evidence="8 9" key="1">
    <citation type="submission" date="2020-08" db="EMBL/GenBank/DDBJ databases">
        <authorList>
            <person name="Seo M.-J."/>
        </authorList>
    </citation>
    <scope>NUCLEOTIDE SEQUENCE [LARGE SCALE GENOMIC DNA]</scope>
    <source>
        <strain evidence="8 9">MBLA0160</strain>
    </source>
</reference>
<dbReference type="RefSeq" id="WP_185193210.1">
    <property type="nucleotide sequence ID" value="NZ_JACKXD010000003.1"/>
</dbReference>
<name>A0A7J9SLI5_9EURY</name>
<dbReference type="InterPro" id="IPR027417">
    <property type="entry name" value="P-loop_NTPase"/>
</dbReference>
<evidence type="ECO:0000259" key="7">
    <source>
        <dbReference type="PROSITE" id="PS51146"/>
    </source>
</evidence>
<dbReference type="GO" id="GO:0004674">
    <property type="term" value="F:protein serine/threonine kinase activity"/>
    <property type="evidence" value="ECO:0007669"/>
    <property type="project" value="UniProtKB-EC"/>
</dbReference>
<dbReference type="InterPro" id="IPR014774">
    <property type="entry name" value="KaiC-like_dom"/>
</dbReference>
<dbReference type="InterPro" id="IPR051347">
    <property type="entry name" value="Circadian_clock_KaiC-rel"/>
</dbReference>
<feature type="domain" description="KaiC" evidence="7">
    <location>
        <begin position="11"/>
        <end position="245"/>
    </location>
</feature>
<dbReference type="EMBL" id="JACKXD010000003">
    <property type="protein sequence ID" value="MBB6646867.1"/>
    <property type="molecule type" value="Genomic_DNA"/>
</dbReference>
<keyword evidence="9" id="KW-1185">Reference proteome</keyword>
<protein>
    <recommendedName>
        <fullName evidence="1">non-specific serine/threonine protein kinase</fullName>
        <ecNumber evidence="1">2.7.11.1</ecNumber>
    </recommendedName>
</protein>
<dbReference type="InterPro" id="IPR010624">
    <property type="entry name" value="KaiC_dom"/>
</dbReference>
<sequence length="489" mass="54182">MATVGKGKQQQRVGTGVRGADDILGGGYLPESATLVRGEPGAGKSIFSLHFLAAGIDADETAMYINLGEPEDYIRDTARDFDLNVNGVEFLNLSPSGDRFQEEETYTLFRADEVETPSLVKNIRTEVQEVNPDRVVVDPVTEFRYLAPDDHQFRSQILGLIEFLKSEGATVLLTSQAASSMPDDDLQFLVDAVINMLEEPGRRTMHVSKFRGSSVRRGHHTLQITDDGMRVWPQLDPNRHERERSTAKLSSGVPELDSLLSGGLTSGTITFLSGPTGVGKTTTGLQFMKETAGRGQRSVLYSFEEDRQTLFERAEAVNIPITDMIDRETLNVEVIGPDELTIDEFTHQIRTEVEDNDSEVVMIDGTSGFEKSLRGVGAEPMQDLVKIGRYLRNMGVTGVVTNEVHDITGQFRATEQGMSYLADSIVVLRHVEYKGSLRKVIGVLKMRTSEFENQLRELEITEHGLRVGESLPELRGILTGTPTWDENVD</sequence>
<evidence type="ECO:0000256" key="3">
    <source>
        <dbReference type="ARBA" id="ARBA00022679"/>
    </source>
</evidence>
<keyword evidence="2" id="KW-0597">Phosphoprotein</keyword>
<dbReference type="PANTHER" id="PTHR42926">
    <property type="match status" value="1"/>
</dbReference>
<keyword evidence="6" id="KW-0378">Hydrolase</keyword>
<dbReference type="SUPFAM" id="SSF52540">
    <property type="entry name" value="P-loop containing nucleoside triphosphate hydrolases"/>
    <property type="match status" value="2"/>
</dbReference>
<dbReference type="PROSITE" id="PS51146">
    <property type="entry name" value="KAIC"/>
    <property type="match status" value="2"/>
</dbReference>